<evidence type="ECO:0000313" key="1">
    <source>
        <dbReference type="EMBL" id="WPL18057.1"/>
    </source>
</evidence>
<protein>
    <submittedName>
        <fullName evidence="1">Uncharacterized protein</fullName>
    </submittedName>
</protein>
<accession>A0ABZ0SD61</accession>
<organism evidence="1 2">
    <name type="scientific">Thiorhodovibrio winogradskyi</name>
    <dbReference type="NCBI Taxonomy" id="77007"/>
    <lineage>
        <taxon>Bacteria</taxon>
        <taxon>Pseudomonadati</taxon>
        <taxon>Pseudomonadota</taxon>
        <taxon>Gammaproteobacteria</taxon>
        <taxon>Chromatiales</taxon>
        <taxon>Chromatiaceae</taxon>
        <taxon>Thiorhodovibrio</taxon>
    </lineage>
</organism>
<sequence>MHMDSCFVWDTKTKLSRSIQKFFESTKVLRLNGWRNELTRPFPLAW</sequence>
<proteinExistence type="predicted"/>
<reference evidence="1 2" key="1">
    <citation type="journal article" date="2023" name="Microorganisms">
        <title>Thiorhodovibrio frisius and Trv. litoralis spp. nov., Two Novel Members from a Clade of Fastidious Purple Sulfur Bacteria That Exhibit Unique Red-Shifted Light-Harvesting Capabilities.</title>
        <authorList>
            <person name="Methner A."/>
            <person name="Kuzyk S.B."/>
            <person name="Petersen J."/>
            <person name="Bauer S."/>
            <person name="Brinkmann H."/>
            <person name="Sichau K."/>
            <person name="Wanner G."/>
            <person name="Wolf J."/>
            <person name="Neumann-Schaal M."/>
            <person name="Henke P."/>
            <person name="Tank M."/>
            <person name="Sproer C."/>
            <person name="Bunk B."/>
            <person name="Overmann J."/>
        </authorList>
    </citation>
    <scope>NUCLEOTIDE SEQUENCE [LARGE SCALE GENOMIC DNA]</scope>
    <source>
        <strain evidence="1 2">DSM 6702</strain>
    </source>
</reference>
<keyword evidence="2" id="KW-1185">Reference proteome</keyword>
<evidence type="ECO:0000313" key="2">
    <source>
        <dbReference type="Proteomes" id="UP001432180"/>
    </source>
</evidence>
<name>A0ABZ0SD61_9GAMM</name>
<dbReference type="Proteomes" id="UP001432180">
    <property type="component" value="Chromosome"/>
</dbReference>
<dbReference type="EMBL" id="CP121472">
    <property type="protein sequence ID" value="WPL18057.1"/>
    <property type="molecule type" value="Genomic_DNA"/>
</dbReference>
<gene>
    <name evidence="1" type="ORF">Thiowin_03108</name>
</gene>